<dbReference type="STRING" id="570521.SAMN04488508_102107"/>
<dbReference type="Gene3D" id="3.40.50.720">
    <property type="entry name" value="NAD(P)-binding Rossmann-like Domain"/>
    <property type="match status" value="1"/>
</dbReference>
<dbReference type="Proteomes" id="UP000184432">
    <property type="component" value="Unassembled WGS sequence"/>
</dbReference>
<dbReference type="PRINTS" id="PR00080">
    <property type="entry name" value="SDRFAMILY"/>
</dbReference>
<accession>A0A1M6CGI8</accession>
<keyword evidence="3" id="KW-1185">Reference proteome</keyword>
<evidence type="ECO:0000313" key="2">
    <source>
        <dbReference type="EMBL" id="SHI60140.1"/>
    </source>
</evidence>
<protein>
    <submittedName>
        <fullName evidence="2">NADP-dependent 3-hydroxy acid dehydrogenase YdfG</fullName>
    </submittedName>
</protein>
<proteinExistence type="inferred from homology"/>
<dbReference type="InterPro" id="IPR036291">
    <property type="entry name" value="NAD(P)-bd_dom_sf"/>
</dbReference>
<dbReference type="InterPro" id="IPR051911">
    <property type="entry name" value="SDR_oxidoreductase"/>
</dbReference>
<dbReference type="PANTHER" id="PTHR43976">
    <property type="entry name" value="SHORT CHAIN DEHYDROGENASE"/>
    <property type="match status" value="1"/>
</dbReference>
<organism evidence="2 3">
    <name type="scientific">Aquimarina spongiae</name>
    <dbReference type="NCBI Taxonomy" id="570521"/>
    <lineage>
        <taxon>Bacteria</taxon>
        <taxon>Pseudomonadati</taxon>
        <taxon>Bacteroidota</taxon>
        <taxon>Flavobacteriia</taxon>
        <taxon>Flavobacteriales</taxon>
        <taxon>Flavobacteriaceae</taxon>
        <taxon>Aquimarina</taxon>
    </lineage>
</organism>
<dbReference type="AlphaFoldDB" id="A0A1M6CGI8"/>
<comment type="similarity">
    <text evidence="1">Belongs to the short-chain dehydrogenases/reductases (SDR) family.</text>
</comment>
<dbReference type="PRINTS" id="PR00081">
    <property type="entry name" value="GDHRDH"/>
</dbReference>
<dbReference type="SUPFAM" id="SSF51735">
    <property type="entry name" value="NAD(P)-binding Rossmann-fold domains"/>
    <property type="match status" value="1"/>
</dbReference>
<dbReference type="OrthoDB" id="822355at2"/>
<dbReference type="CDD" id="cd05374">
    <property type="entry name" value="17beta-HSD-like_SDR_c"/>
    <property type="match status" value="1"/>
</dbReference>
<dbReference type="InterPro" id="IPR002347">
    <property type="entry name" value="SDR_fam"/>
</dbReference>
<sequence length="289" mass="31725">MKNVLITGASNGFGYLTALTLARNGYKVWATMRDSSGKNKEKKEALAYIAKSENIAITVADLDVTSDASVNAVVEQITKEDGGIDVLVNNAGVMYVGITEAYSLQQVEEQFNTNFFGVIRTSKAFLPLLKKSSDGLIINISSLAGRLVFPYFGVYCASKFALEAYSESLKYELKPLNVDVTIIEPGPYPSGLLYSGPKEDDDEVLKSYGEMRDVPAAMLQNFGEFFKSEDAPNSEEIADAILNVIQMEKGTRPIREAVGIDYNTNELNTKTGPIQESLIKETLQMEHLI</sequence>
<reference evidence="3" key="1">
    <citation type="submission" date="2016-11" db="EMBL/GenBank/DDBJ databases">
        <authorList>
            <person name="Varghese N."/>
            <person name="Submissions S."/>
        </authorList>
    </citation>
    <scope>NUCLEOTIDE SEQUENCE [LARGE SCALE GENOMIC DNA]</scope>
    <source>
        <strain evidence="3">DSM 22623</strain>
    </source>
</reference>
<dbReference type="Pfam" id="PF00106">
    <property type="entry name" value="adh_short"/>
    <property type="match status" value="1"/>
</dbReference>
<evidence type="ECO:0000256" key="1">
    <source>
        <dbReference type="RuleBase" id="RU000363"/>
    </source>
</evidence>
<evidence type="ECO:0000313" key="3">
    <source>
        <dbReference type="Proteomes" id="UP000184432"/>
    </source>
</evidence>
<name>A0A1M6CGI8_9FLAO</name>
<dbReference type="PANTHER" id="PTHR43976:SF9">
    <property type="entry name" value="OXIDOREDUCTASE"/>
    <property type="match status" value="1"/>
</dbReference>
<dbReference type="EMBL" id="FQYP01000002">
    <property type="protein sequence ID" value="SHI60140.1"/>
    <property type="molecule type" value="Genomic_DNA"/>
</dbReference>
<dbReference type="RefSeq" id="WP_073314665.1">
    <property type="nucleotide sequence ID" value="NZ_FQYP01000002.1"/>
</dbReference>
<gene>
    <name evidence="2" type="ORF">SAMN04488508_102107</name>
</gene>